<reference evidence="2" key="1">
    <citation type="journal article" date="2020" name="Nature">
        <title>Giant virus diversity and host interactions through global metagenomics.</title>
        <authorList>
            <person name="Schulz F."/>
            <person name="Roux S."/>
            <person name="Paez-Espino D."/>
            <person name="Jungbluth S."/>
            <person name="Walsh D.A."/>
            <person name="Denef V.J."/>
            <person name="McMahon K.D."/>
            <person name="Konstantinidis K.T."/>
            <person name="Eloe-Fadrosh E.A."/>
            <person name="Kyrpides N.C."/>
            <person name="Woyke T."/>
        </authorList>
    </citation>
    <scope>NUCLEOTIDE SEQUENCE</scope>
    <source>
        <strain evidence="2">GVMAG-S-ERX556022-25</strain>
    </source>
</reference>
<protein>
    <submittedName>
        <fullName evidence="2">Uncharacterized protein</fullName>
    </submittedName>
</protein>
<feature type="transmembrane region" description="Helical" evidence="1">
    <location>
        <begin position="40"/>
        <end position="60"/>
    </location>
</feature>
<feature type="transmembrane region" description="Helical" evidence="1">
    <location>
        <begin position="12"/>
        <end position="34"/>
    </location>
</feature>
<evidence type="ECO:0000313" key="2">
    <source>
        <dbReference type="EMBL" id="QHS84405.1"/>
    </source>
</evidence>
<keyword evidence="1" id="KW-0472">Membrane</keyword>
<name>A0A6C0AYX6_9ZZZZ</name>
<dbReference type="AlphaFoldDB" id="A0A6C0AYX6"/>
<feature type="transmembrane region" description="Helical" evidence="1">
    <location>
        <begin position="109"/>
        <end position="127"/>
    </location>
</feature>
<evidence type="ECO:0000256" key="1">
    <source>
        <dbReference type="SAM" id="Phobius"/>
    </source>
</evidence>
<proteinExistence type="predicted"/>
<keyword evidence="1" id="KW-1133">Transmembrane helix</keyword>
<feature type="transmembrane region" description="Helical" evidence="1">
    <location>
        <begin position="81"/>
        <end position="103"/>
    </location>
</feature>
<keyword evidence="1" id="KW-0812">Transmembrane</keyword>
<feature type="transmembrane region" description="Helical" evidence="1">
    <location>
        <begin position="139"/>
        <end position="158"/>
    </location>
</feature>
<organism evidence="2">
    <name type="scientific">viral metagenome</name>
    <dbReference type="NCBI Taxonomy" id="1070528"/>
    <lineage>
        <taxon>unclassified sequences</taxon>
        <taxon>metagenomes</taxon>
        <taxon>organismal metagenomes</taxon>
    </lineage>
</organism>
<sequence>MAINFTIQNLLTIVSALYPLFIVSFLVLASIFNMTPLKGLTYLGGIITSYIIWALVAKLWNKTRDRNAPHSCTLFNLYGNYKWPSVDVIITFFTFVYLIIPMFEFNHQINWVVLSILLILNVMHMVFQCDKKCSDLPGVILGLVFGSLFGLGWWAIFWSSGNKHLLFYNELVSNNAVCNKPAKQTFKCSVYRNGEIISSSVA</sequence>
<dbReference type="EMBL" id="MN738808">
    <property type="protein sequence ID" value="QHS84405.1"/>
    <property type="molecule type" value="Genomic_DNA"/>
</dbReference>
<accession>A0A6C0AYX6</accession>